<proteinExistence type="predicted"/>
<protein>
    <submittedName>
        <fullName evidence="2">Uncharacterized protein</fullName>
    </submittedName>
</protein>
<gene>
    <name evidence="2" type="ORF">GY632_3075</name>
</gene>
<evidence type="ECO:0000313" key="2">
    <source>
        <dbReference type="EMBL" id="KAF3895820.1"/>
    </source>
</evidence>
<feature type="region of interest" description="Disordered" evidence="1">
    <location>
        <begin position="66"/>
        <end position="117"/>
    </location>
</feature>
<organism evidence="2 3">
    <name type="scientific">Trichophyton interdigitale</name>
    <dbReference type="NCBI Taxonomy" id="101480"/>
    <lineage>
        <taxon>Eukaryota</taxon>
        <taxon>Fungi</taxon>
        <taxon>Dikarya</taxon>
        <taxon>Ascomycota</taxon>
        <taxon>Pezizomycotina</taxon>
        <taxon>Eurotiomycetes</taxon>
        <taxon>Eurotiomycetidae</taxon>
        <taxon>Onygenales</taxon>
        <taxon>Arthrodermataceae</taxon>
        <taxon>Trichophyton</taxon>
    </lineage>
</organism>
<accession>A0A9P4YGQ5</accession>
<sequence length="219" mass="24568">MTCEPSLARSRLEQLPVNPFCPRQVIAIACDIAVTFIRLVEQAKEVNYLYVRHDIMFLKRRHRQRPSDDYTPLVTTPHTACEQHHVRSSLSTDAGDQIRSQKQAEQRSTINPSPLPSITCRRTLRGLPGLVSPWLPFKDAPRRSPLVFPSRPSPSASFPKTSFPSAVQPCRGCFDAIIIQSLSGHAFAYTTTTGKRELVLPVHSPGPWEHDTDLPLKPI</sequence>
<dbReference type="AlphaFoldDB" id="A0A9P4YGQ5"/>
<dbReference type="Proteomes" id="UP000749309">
    <property type="component" value="Unassembled WGS sequence"/>
</dbReference>
<comment type="caution">
    <text evidence="2">The sequence shown here is derived from an EMBL/GenBank/DDBJ whole genome shotgun (WGS) entry which is preliminary data.</text>
</comment>
<feature type="compositionally biased region" description="Polar residues" evidence="1">
    <location>
        <begin position="88"/>
        <end position="112"/>
    </location>
</feature>
<reference evidence="2" key="1">
    <citation type="submission" date="2020-03" db="EMBL/GenBank/DDBJ databases">
        <title>Whole Genome Sequence of Trichophyton interdigitale from India.</title>
        <authorList>
            <person name="Kumar P."/>
        </authorList>
    </citation>
    <scope>NUCLEOTIDE SEQUENCE</scope>
    <source>
        <strain evidence="2">UCMS-IGIB-CI14</strain>
    </source>
</reference>
<name>A0A9P4YGQ5_9EURO</name>
<evidence type="ECO:0000256" key="1">
    <source>
        <dbReference type="SAM" id="MobiDB-lite"/>
    </source>
</evidence>
<dbReference type="EMBL" id="JAAQVJ010000083">
    <property type="protein sequence ID" value="KAF3895820.1"/>
    <property type="molecule type" value="Genomic_DNA"/>
</dbReference>
<evidence type="ECO:0000313" key="3">
    <source>
        <dbReference type="Proteomes" id="UP000749309"/>
    </source>
</evidence>